<evidence type="ECO:0000259" key="2">
    <source>
        <dbReference type="Pfam" id="PF10469"/>
    </source>
</evidence>
<dbReference type="Proteomes" id="UP001153636">
    <property type="component" value="Chromosome 7"/>
</dbReference>
<proteinExistence type="predicted"/>
<evidence type="ECO:0000313" key="3">
    <source>
        <dbReference type="EMBL" id="CAH1113816.1"/>
    </source>
</evidence>
<keyword evidence="4" id="KW-1185">Reference proteome</keyword>
<dbReference type="GO" id="GO:0005634">
    <property type="term" value="C:nucleus"/>
    <property type="evidence" value="ECO:0007669"/>
    <property type="project" value="TreeGrafter"/>
</dbReference>
<dbReference type="GO" id="GO:0006307">
    <property type="term" value="P:DNA alkylation repair"/>
    <property type="evidence" value="ECO:0007669"/>
    <property type="project" value="InterPro"/>
</dbReference>
<dbReference type="OrthoDB" id="277832at2759"/>
<organism evidence="3 4">
    <name type="scientific">Psylliodes chrysocephalus</name>
    <dbReference type="NCBI Taxonomy" id="3402493"/>
    <lineage>
        <taxon>Eukaryota</taxon>
        <taxon>Metazoa</taxon>
        <taxon>Ecdysozoa</taxon>
        <taxon>Arthropoda</taxon>
        <taxon>Hexapoda</taxon>
        <taxon>Insecta</taxon>
        <taxon>Pterygota</taxon>
        <taxon>Neoptera</taxon>
        <taxon>Endopterygota</taxon>
        <taxon>Coleoptera</taxon>
        <taxon>Polyphaga</taxon>
        <taxon>Cucujiformia</taxon>
        <taxon>Chrysomeloidea</taxon>
        <taxon>Chrysomelidae</taxon>
        <taxon>Galerucinae</taxon>
        <taxon>Alticini</taxon>
        <taxon>Psylliodes</taxon>
    </lineage>
</organism>
<evidence type="ECO:0000256" key="1">
    <source>
        <dbReference type="SAM" id="MobiDB-lite"/>
    </source>
</evidence>
<feature type="domain" description="A-kinase anchor protein 7-like phosphoesterase" evidence="2">
    <location>
        <begin position="146"/>
        <end position="360"/>
    </location>
</feature>
<protein>
    <recommendedName>
        <fullName evidence="2">A-kinase anchor protein 7-like phosphoesterase domain-containing protein</fullName>
    </recommendedName>
</protein>
<dbReference type="GO" id="GO:0006355">
    <property type="term" value="P:regulation of DNA-templated transcription"/>
    <property type="evidence" value="ECO:0007669"/>
    <property type="project" value="TreeGrafter"/>
</dbReference>
<feature type="region of interest" description="Disordered" evidence="1">
    <location>
        <begin position="36"/>
        <end position="56"/>
    </location>
</feature>
<accession>A0A9P0D913</accession>
<reference evidence="3" key="1">
    <citation type="submission" date="2022-01" db="EMBL/GenBank/DDBJ databases">
        <authorList>
            <person name="King R."/>
        </authorList>
    </citation>
    <scope>NUCLEOTIDE SEQUENCE</scope>
</reference>
<dbReference type="PANTHER" id="PTHR13360:SF1">
    <property type="entry name" value="ACTIVATING SIGNAL COINTEGRATOR 1 COMPLEX SUBUNIT 1"/>
    <property type="match status" value="1"/>
</dbReference>
<dbReference type="PANTHER" id="PTHR13360">
    <property type="entry name" value="ACTIVATING SIGNAL COINTEGRATOR 1 COMPLEX SUBUNIT 1"/>
    <property type="match status" value="1"/>
</dbReference>
<name>A0A9P0D913_9CUCU</name>
<dbReference type="InterPro" id="IPR009210">
    <property type="entry name" value="ASCC1"/>
</dbReference>
<dbReference type="Pfam" id="PF10469">
    <property type="entry name" value="AKAP7_NLS"/>
    <property type="match status" value="1"/>
</dbReference>
<sequence>MSKTLKSIGCSKAKPIRMWIDGKCFNIKHFKGHTRKKLKSPSDLGQLKEPDDPVNTENINYDVDATGKISVNFELPLLYYAKLKQNDFYDLHVIKSKTNTTISVPNANKSGKLSISGDNERNLAIALHEIHSIIGDIRNRSMVLQFIAIPLLSDEIKSNFEHFKNEILKDKDTKGLDESIFISTLKLHLTVCVLVLLNDREKQEAINTLEEYNETILKPLIAKSGPLKINVAGIDIFDDQTCDKVDVLFARAKIINETDEVNLQRIADSLSEYFYEKGLLKKHEENVKLHMTLINTKYRKLPASSGPKRRWTKRESLDATKIMEKYQDYEFGTCDLKAIHLSNISSVAEDGFYQNLATVNIV</sequence>
<dbReference type="AlphaFoldDB" id="A0A9P0D913"/>
<evidence type="ECO:0000313" key="4">
    <source>
        <dbReference type="Proteomes" id="UP001153636"/>
    </source>
</evidence>
<dbReference type="EMBL" id="OV651819">
    <property type="protein sequence ID" value="CAH1113816.1"/>
    <property type="molecule type" value="Genomic_DNA"/>
</dbReference>
<gene>
    <name evidence="3" type="ORF">PSYICH_LOCUS13503</name>
</gene>
<dbReference type="InterPro" id="IPR019510">
    <property type="entry name" value="AKAP7-like_phosphoesterase"/>
</dbReference>
<dbReference type="Gene3D" id="3.90.1140.10">
    <property type="entry name" value="Cyclic phosphodiesterase"/>
    <property type="match status" value="1"/>
</dbReference>